<protein>
    <recommendedName>
        <fullName evidence="8 25">Histone H4</fullName>
    </recommendedName>
</protein>
<keyword evidence="18" id="KW-1015">Disulfide bond</keyword>
<name>A0A834U9Z3_VESPE</name>
<keyword evidence="19" id="KW-0325">Glycoprotein</keyword>
<evidence type="ECO:0000256" key="18">
    <source>
        <dbReference type="ARBA" id="ARBA00023157"/>
    </source>
</evidence>
<evidence type="ECO:0000256" key="13">
    <source>
        <dbReference type="ARBA" id="ARBA00022729"/>
    </source>
</evidence>
<dbReference type="GO" id="GO:0030527">
    <property type="term" value="F:structural constituent of chromatin"/>
    <property type="evidence" value="ECO:0007669"/>
    <property type="project" value="InterPro"/>
</dbReference>
<keyword evidence="14" id="KW-0378">Hydrolase</keyword>
<keyword evidence="9 25" id="KW-0158">Chromosome</keyword>
<evidence type="ECO:0000256" key="3">
    <source>
        <dbReference type="ARBA" id="ARBA00004286"/>
    </source>
</evidence>
<dbReference type="FunFam" id="1.10.20.10:FF:000002">
    <property type="entry name" value="Histone H4"/>
    <property type="match status" value="1"/>
</dbReference>
<comment type="subunit">
    <text evidence="25">The nucleosome is a histone octamer containing two molecules each of H2A, H2B, H3 and H4 assembled in one H3-H4 heterotetramer and two H2A-H2B heterodimers. The octamer wraps approximately 147 bp of DNA.</text>
</comment>
<dbReference type="FunFam" id="1.20.120.980:FF:000002">
    <property type="entry name" value="lysosomal Pro-X carboxypeptidase"/>
    <property type="match status" value="1"/>
</dbReference>
<proteinExistence type="inferred from homology"/>
<evidence type="ECO:0000313" key="28">
    <source>
        <dbReference type="Proteomes" id="UP000600918"/>
    </source>
</evidence>
<evidence type="ECO:0000256" key="16">
    <source>
        <dbReference type="ARBA" id="ARBA00023125"/>
    </source>
</evidence>
<evidence type="ECO:0000256" key="22">
    <source>
        <dbReference type="ARBA" id="ARBA00023269"/>
    </source>
</evidence>
<dbReference type="InterPro" id="IPR029058">
    <property type="entry name" value="AB_hydrolase_fold"/>
</dbReference>
<dbReference type="SUPFAM" id="SSF47113">
    <property type="entry name" value="Histone-fold"/>
    <property type="match status" value="1"/>
</dbReference>
<dbReference type="Gene3D" id="3.40.50.1820">
    <property type="entry name" value="alpha/beta hydrolase"/>
    <property type="match status" value="1"/>
</dbReference>
<keyword evidence="17" id="KW-0865">Zymogen</keyword>
<dbReference type="InterPro" id="IPR019809">
    <property type="entry name" value="Histone_H4_CS"/>
</dbReference>
<dbReference type="InterPro" id="IPR004823">
    <property type="entry name" value="TAF_TATA-bd_Histone-like_dom"/>
</dbReference>
<dbReference type="InterPro" id="IPR008758">
    <property type="entry name" value="Peptidase_S28"/>
</dbReference>
<feature type="domain" description="TATA box binding protein associated factor (TAF) histone-like fold" evidence="26">
    <location>
        <begin position="28"/>
        <end position="93"/>
    </location>
</feature>
<evidence type="ECO:0000256" key="14">
    <source>
        <dbReference type="ARBA" id="ARBA00022801"/>
    </source>
</evidence>
<organism evidence="27 28">
    <name type="scientific">Vespula pensylvanica</name>
    <name type="common">Western yellow jacket</name>
    <name type="synonym">Wasp</name>
    <dbReference type="NCBI Taxonomy" id="30213"/>
    <lineage>
        <taxon>Eukaryota</taxon>
        <taxon>Metazoa</taxon>
        <taxon>Ecdysozoa</taxon>
        <taxon>Arthropoda</taxon>
        <taxon>Hexapoda</taxon>
        <taxon>Insecta</taxon>
        <taxon>Pterygota</taxon>
        <taxon>Neoptera</taxon>
        <taxon>Endopterygota</taxon>
        <taxon>Hymenoptera</taxon>
        <taxon>Apocrita</taxon>
        <taxon>Aculeata</taxon>
        <taxon>Vespoidea</taxon>
        <taxon>Vespidae</taxon>
        <taxon>Vespinae</taxon>
        <taxon>Vespula</taxon>
    </lineage>
</organism>
<comment type="subcellular location">
    <subcellularLocation>
        <location evidence="3">Chromosome</location>
    </subcellularLocation>
    <subcellularLocation>
        <location evidence="4">Lysosome</location>
    </subcellularLocation>
    <subcellularLocation>
        <location evidence="2">Nucleus</location>
    </subcellularLocation>
</comment>
<dbReference type="GO" id="GO:0003677">
    <property type="term" value="F:DNA binding"/>
    <property type="evidence" value="ECO:0007669"/>
    <property type="project" value="UniProtKB-KW"/>
</dbReference>
<dbReference type="PANTHER" id="PTHR11010">
    <property type="entry name" value="PROTEASE S28 PRO-X CARBOXYPEPTIDASE-RELATED"/>
    <property type="match status" value="1"/>
</dbReference>
<evidence type="ECO:0000256" key="25">
    <source>
        <dbReference type="RuleBase" id="RU000528"/>
    </source>
</evidence>
<keyword evidence="21 25" id="KW-0539">Nucleus</keyword>
<reference evidence="27" key="1">
    <citation type="journal article" date="2020" name="G3 (Bethesda)">
        <title>High-Quality Assemblies for Three Invasive Social Wasps from the &lt;i&gt;Vespula&lt;/i&gt; Genus.</title>
        <authorList>
            <person name="Harrop T.W.R."/>
            <person name="Guhlin J."/>
            <person name="McLaughlin G.M."/>
            <person name="Permina E."/>
            <person name="Stockwell P."/>
            <person name="Gilligan J."/>
            <person name="Le Lec M.F."/>
            <person name="Gruber M.A.M."/>
            <person name="Quinn O."/>
            <person name="Lovegrove M."/>
            <person name="Duncan E.J."/>
            <person name="Remnant E.J."/>
            <person name="Van Eeckhoven J."/>
            <person name="Graham B."/>
            <person name="Knapp R.A."/>
            <person name="Langford K.W."/>
            <person name="Kronenberg Z."/>
            <person name="Press M.O."/>
            <person name="Eacker S.M."/>
            <person name="Wilson-Rankin E.E."/>
            <person name="Purcell J."/>
            <person name="Lester P.J."/>
            <person name="Dearden P.K."/>
        </authorList>
    </citation>
    <scope>NUCLEOTIDE SEQUENCE</scope>
    <source>
        <strain evidence="27">Volc-1</strain>
    </source>
</reference>
<dbReference type="Gene3D" id="1.20.120.980">
    <property type="entry name" value="Serine carboxypeptidase S28, SKS domain"/>
    <property type="match status" value="1"/>
</dbReference>
<dbReference type="GO" id="GO:0004185">
    <property type="term" value="F:serine-type carboxypeptidase activity"/>
    <property type="evidence" value="ECO:0007669"/>
    <property type="project" value="UniProtKB-EC"/>
</dbReference>
<evidence type="ECO:0000256" key="12">
    <source>
        <dbReference type="ARBA" id="ARBA00022670"/>
    </source>
</evidence>
<dbReference type="PANTHER" id="PTHR11010:SF38">
    <property type="entry name" value="LYSOSOMAL PRO-X CARBOXYPEPTIDASE"/>
    <property type="match status" value="1"/>
</dbReference>
<dbReference type="PROSITE" id="PS00047">
    <property type="entry name" value="HISTONE_H4"/>
    <property type="match status" value="1"/>
</dbReference>
<evidence type="ECO:0000256" key="4">
    <source>
        <dbReference type="ARBA" id="ARBA00004371"/>
    </source>
</evidence>
<dbReference type="GO" id="GO:0005764">
    <property type="term" value="C:lysosome"/>
    <property type="evidence" value="ECO:0007669"/>
    <property type="project" value="UniProtKB-SubCell"/>
</dbReference>
<evidence type="ECO:0000256" key="21">
    <source>
        <dbReference type="ARBA" id="ARBA00023242"/>
    </source>
</evidence>
<keyword evidence="22 25" id="KW-0544">Nucleosome core</keyword>
<keyword evidence="20" id="KW-0458">Lysosome</keyword>
<comment type="caution">
    <text evidence="27">The sequence shown here is derived from an EMBL/GenBank/DDBJ whole genome shotgun (WGS) entry which is preliminary data.</text>
</comment>
<comment type="catalytic activity">
    <reaction evidence="23">
        <text>Cleavage of a -Pro-|-Xaa bond to release a C-terminal amino acid.</text>
        <dbReference type="EC" id="3.4.16.2"/>
    </reaction>
</comment>
<evidence type="ECO:0000256" key="15">
    <source>
        <dbReference type="ARBA" id="ARBA00022990"/>
    </source>
</evidence>
<comment type="function">
    <text evidence="24">Cleaves C-terminal amino acids linked to proline in peptides such as angiotensin II, III and des-Arg9-bradykinin. This cleavage occurs at acidic pH, but enzymatic activity is retained with some substrates at neutral pH.</text>
</comment>
<keyword evidence="10" id="KW-0488">Methylation</keyword>
<dbReference type="InterPro" id="IPR009072">
    <property type="entry name" value="Histone-fold"/>
</dbReference>
<keyword evidence="11" id="KW-0121">Carboxypeptidase</keyword>
<keyword evidence="28" id="KW-1185">Reference proteome</keyword>
<evidence type="ECO:0000259" key="26">
    <source>
        <dbReference type="SMART" id="SM00803"/>
    </source>
</evidence>
<dbReference type="Proteomes" id="UP000600918">
    <property type="component" value="Unassembled WGS sequence"/>
</dbReference>
<evidence type="ECO:0000256" key="23">
    <source>
        <dbReference type="ARBA" id="ARBA00052013"/>
    </source>
</evidence>
<dbReference type="SMART" id="SM00417">
    <property type="entry name" value="H4"/>
    <property type="match status" value="1"/>
</dbReference>
<keyword evidence="12" id="KW-0645">Protease</keyword>
<evidence type="ECO:0000256" key="6">
    <source>
        <dbReference type="ARBA" id="ARBA00011079"/>
    </source>
</evidence>
<evidence type="ECO:0000313" key="27">
    <source>
        <dbReference type="EMBL" id="KAF7425203.1"/>
    </source>
</evidence>
<dbReference type="Pfam" id="PF05577">
    <property type="entry name" value="Peptidase_S28"/>
    <property type="match status" value="1"/>
</dbReference>
<keyword evidence="13" id="KW-0732">Signal</keyword>
<dbReference type="Gene3D" id="1.10.20.10">
    <property type="entry name" value="Histone, subunit A"/>
    <property type="match status" value="1"/>
</dbReference>
<keyword evidence="16 25" id="KW-0238">DNA-binding</keyword>
<evidence type="ECO:0000256" key="17">
    <source>
        <dbReference type="ARBA" id="ARBA00023145"/>
    </source>
</evidence>
<keyword evidence="15" id="KW-0007">Acetylation</keyword>
<evidence type="ECO:0000256" key="1">
    <source>
        <dbReference type="ARBA" id="ARBA00002001"/>
    </source>
</evidence>
<dbReference type="SUPFAM" id="SSF53474">
    <property type="entry name" value="alpha/beta-Hydrolases"/>
    <property type="match status" value="1"/>
</dbReference>
<comment type="function">
    <text evidence="1 25">Core component of nucleosome. Nucleosomes wrap and compact DNA into chromatin, limiting DNA accessibility to the cellular machineries which require DNA as a template. Histones thereby play a central role in transcription regulation, DNA repair, DNA replication and chromosomal stability. DNA accessibility is regulated via a complex set of post-translational modifications of histones, also called histone code, and nucleosome remodeling.</text>
</comment>
<evidence type="ECO:0000256" key="8">
    <source>
        <dbReference type="ARBA" id="ARBA00020836"/>
    </source>
</evidence>
<evidence type="ECO:0000256" key="11">
    <source>
        <dbReference type="ARBA" id="ARBA00022645"/>
    </source>
</evidence>
<dbReference type="EMBL" id="JACSDY010000006">
    <property type="protein sequence ID" value="KAF7425203.1"/>
    <property type="molecule type" value="Genomic_DNA"/>
</dbReference>
<dbReference type="GO" id="GO:0005634">
    <property type="term" value="C:nucleus"/>
    <property type="evidence" value="ECO:0007669"/>
    <property type="project" value="UniProtKB-SubCell"/>
</dbReference>
<evidence type="ECO:0000256" key="24">
    <source>
        <dbReference type="ARBA" id="ARBA00059701"/>
    </source>
</evidence>
<comment type="subunit">
    <text evidence="7">Homodimer.</text>
</comment>
<evidence type="ECO:0000256" key="19">
    <source>
        <dbReference type="ARBA" id="ARBA00023180"/>
    </source>
</evidence>
<dbReference type="SMART" id="SM00803">
    <property type="entry name" value="TAF"/>
    <property type="match status" value="1"/>
</dbReference>
<evidence type="ECO:0000256" key="20">
    <source>
        <dbReference type="ARBA" id="ARBA00023228"/>
    </source>
</evidence>
<dbReference type="GO" id="GO:0000786">
    <property type="term" value="C:nucleosome"/>
    <property type="evidence" value="ECO:0007669"/>
    <property type="project" value="UniProtKB-KW"/>
</dbReference>
<evidence type="ECO:0000256" key="7">
    <source>
        <dbReference type="ARBA" id="ARBA00011738"/>
    </source>
</evidence>
<dbReference type="CDD" id="cd22912">
    <property type="entry name" value="HFD_H4"/>
    <property type="match status" value="1"/>
</dbReference>
<dbReference type="AlphaFoldDB" id="A0A834U9Z3"/>
<evidence type="ECO:0000256" key="2">
    <source>
        <dbReference type="ARBA" id="ARBA00004123"/>
    </source>
</evidence>
<dbReference type="InterPro" id="IPR042269">
    <property type="entry name" value="Ser_carbopepase_S28_SKS"/>
</dbReference>
<sequence length="509" mass="57089">MTGRGKGGKGLGKGGAKRHRKVLRDNIQGITKPAIRRLARRGGVKRISGLIYEETRGVLKVFLENVIRDAVTYTEHAKRKTVTAMDVVYALKRQGRTLYGFGGNEGDIEVFAENTGFMWEIAPEFGATVIFAEHRYYGESMPFGNKSLIDPAHWGYLTSQQAIADYVDLIEYLRSDENRKHSPVIVFGGSYGGMLSSWMRMKYPHIVQGAIAASAPILQFTGVSSCESFARITTSSYRAACDTCPKLIQRSWNVITNVTSNDEGKKWLSENWKLCQPLTNSTHVEELQAFLEDVYGTIAMVNYPYETNFIVPLPPNPVKVFCNHLSNKSLTGKPLLTALYKALNVFTNYTGQTNCTDIENASGNLDALAWDYQACSEIFITICSDGVNDMFRSEPWDIKKISEDCLKKHGAHSYPYMVCKEYGCKDLSTATNIVFSNGLLDPWSGGGVLWNLSSSATAVIIPEGAHHIDLRGSNPRDPYSVILARKYHRYYIKQWIKQYKQQKKRILVT</sequence>
<evidence type="ECO:0000256" key="9">
    <source>
        <dbReference type="ARBA" id="ARBA00022454"/>
    </source>
</evidence>
<comment type="similarity">
    <text evidence="5 25">Belongs to the histone H4 family.</text>
</comment>
<comment type="similarity">
    <text evidence="6">Belongs to the peptidase S28 family.</text>
</comment>
<dbReference type="GO" id="GO:0008239">
    <property type="term" value="F:dipeptidyl-peptidase activity"/>
    <property type="evidence" value="ECO:0007669"/>
    <property type="project" value="TreeGrafter"/>
</dbReference>
<evidence type="ECO:0000256" key="5">
    <source>
        <dbReference type="ARBA" id="ARBA00006564"/>
    </source>
</evidence>
<accession>A0A834U9Z3</accession>
<dbReference type="PRINTS" id="PR00623">
    <property type="entry name" value="HISTONEH4"/>
</dbReference>
<evidence type="ECO:0000256" key="10">
    <source>
        <dbReference type="ARBA" id="ARBA00022481"/>
    </source>
</evidence>
<dbReference type="GO" id="GO:0006508">
    <property type="term" value="P:proteolysis"/>
    <property type="evidence" value="ECO:0007669"/>
    <property type="project" value="UniProtKB-KW"/>
</dbReference>
<dbReference type="InterPro" id="IPR001951">
    <property type="entry name" value="Histone_H4"/>
</dbReference>
<gene>
    <name evidence="27" type="ORF">H0235_007641</name>
</gene>
<dbReference type="GO" id="GO:0046982">
    <property type="term" value="F:protein heterodimerization activity"/>
    <property type="evidence" value="ECO:0007669"/>
    <property type="project" value="InterPro"/>
</dbReference>